<gene>
    <name evidence="2" type="ORF">RhiirA4_452968</name>
</gene>
<evidence type="ECO:0000313" key="3">
    <source>
        <dbReference type="Proteomes" id="UP000234323"/>
    </source>
</evidence>
<protein>
    <submittedName>
        <fullName evidence="2">Uncharacterized protein</fullName>
    </submittedName>
</protein>
<comment type="caution">
    <text evidence="2">The sequence shown here is derived from an EMBL/GenBank/DDBJ whole genome shotgun (WGS) entry which is preliminary data.</text>
</comment>
<dbReference type="EMBL" id="LLXI01000074">
    <property type="protein sequence ID" value="PKY39718.1"/>
    <property type="molecule type" value="Genomic_DNA"/>
</dbReference>
<proteinExistence type="predicted"/>
<feature type="region of interest" description="Disordered" evidence="1">
    <location>
        <begin position="1"/>
        <end position="22"/>
    </location>
</feature>
<dbReference type="AlphaFoldDB" id="A0A2I1FZB7"/>
<keyword evidence="3" id="KW-1185">Reference proteome</keyword>
<sequence>MEDTEVKENEAKEKEKEWWSSKDSLERDVKFKQFARCVDKIKARRCEEDEFIVNLLIFYGNPWPTIILEAASSETLRHAIDKCLKFCRTASLQQNPNTTRFGAIEEWITIDCNCIFSGCSQPLSSVPLHPQSSSPFQRPGVAFDLYDIQQAIFRAMGSN</sequence>
<organism evidence="2 3">
    <name type="scientific">Rhizophagus irregularis</name>
    <dbReference type="NCBI Taxonomy" id="588596"/>
    <lineage>
        <taxon>Eukaryota</taxon>
        <taxon>Fungi</taxon>
        <taxon>Fungi incertae sedis</taxon>
        <taxon>Mucoromycota</taxon>
        <taxon>Glomeromycotina</taxon>
        <taxon>Glomeromycetes</taxon>
        <taxon>Glomerales</taxon>
        <taxon>Glomeraceae</taxon>
        <taxon>Rhizophagus</taxon>
    </lineage>
</organism>
<reference evidence="2 3" key="1">
    <citation type="submission" date="2015-10" db="EMBL/GenBank/DDBJ databases">
        <title>Genome analyses suggest a sexual origin of heterokaryosis in a supposedly ancient asexual fungus.</title>
        <authorList>
            <person name="Ropars J."/>
            <person name="Sedzielewska K."/>
            <person name="Noel J."/>
            <person name="Charron P."/>
            <person name="Farinelli L."/>
            <person name="Marton T."/>
            <person name="Kruger M."/>
            <person name="Pelin A."/>
            <person name="Brachmann A."/>
            <person name="Corradi N."/>
        </authorList>
    </citation>
    <scope>NUCLEOTIDE SEQUENCE [LARGE SCALE GENOMIC DNA]</scope>
    <source>
        <strain evidence="2 3">A4</strain>
    </source>
</reference>
<dbReference type="VEuPathDB" id="FungiDB:FUN_012774"/>
<dbReference type="VEuPathDB" id="FungiDB:RhiirA1_391030"/>
<dbReference type="VEuPathDB" id="FungiDB:RhiirFUN_009152"/>
<name>A0A2I1FZB7_9GLOM</name>
<accession>A0A2I1FZB7</accession>
<evidence type="ECO:0000313" key="2">
    <source>
        <dbReference type="EMBL" id="PKY39718.1"/>
    </source>
</evidence>
<evidence type="ECO:0000256" key="1">
    <source>
        <dbReference type="SAM" id="MobiDB-lite"/>
    </source>
</evidence>
<dbReference type="Proteomes" id="UP000234323">
    <property type="component" value="Unassembled WGS sequence"/>
</dbReference>